<dbReference type="AlphaFoldDB" id="A0A4Z2JDC2"/>
<feature type="compositionally biased region" description="Acidic residues" evidence="1">
    <location>
        <begin position="87"/>
        <end position="97"/>
    </location>
</feature>
<protein>
    <submittedName>
        <fullName evidence="2">Uncharacterized protein</fullName>
    </submittedName>
</protein>
<accession>A0A4Z2JDC2</accession>
<gene>
    <name evidence="2" type="ORF">EYF80_002110</name>
</gene>
<proteinExistence type="predicted"/>
<organism evidence="2 3">
    <name type="scientific">Liparis tanakae</name>
    <name type="common">Tanaka's snailfish</name>
    <dbReference type="NCBI Taxonomy" id="230148"/>
    <lineage>
        <taxon>Eukaryota</taxon>
        <taxon>Metazoa</taxon>
        <taxon>Chordata</taxon>
        <taxon>Craniata</taxon>
        <taxon>Vertebrata</taxon>
        <taxon>Euteleostomi</taxon>
        <taxon>Actinopterygii</taxon>
        <taxon>Neopterygii</taxon>
        <taxon>Teleostei</taxon>
        <taxon>Neoteleostei</taxon>
        <taxon>Acanthomorphata</taxon>
        <taxon>Eupercaria</taxon>
        <taxon>Perciformes</taxon>
        <taxon>Cottioidei</taxon>
        <taxon>Cottales</taxon>
        <taxon>Liparidae</taxon>
        <taxon>Liparis</taxon>
    </lineage>
</organism>
<name>A0A4Z2JDC2_9TELE</name>
<comment type="caution">
    <text evidence="2">The sequence shown here is derived from an EMBL/GenBank/DDBJ whole genome shotgun (WGS) entry which is preliminary data.</text>
</comment>
<keyword evidence="3" id="KW-1185">Reference proteome</keyword>
<evidence type="ECO:0000313" key="3">
    <source>
        <dbReference type="Proteomes" id="UP000314294"/>
    </source>
</evidence>
<sequence>MMRVNLLSLKQQGEVVTHENHCSRILCNTGYHLPGNILIKPGLAPWLPPAHCCVVHSSQSALGTDWSEQSDLGSQELDSCRASWERSEEDESSLSGE</sequence>
<reference evidence="2 3" key="1">
    <citation type="submission" date="2019-03" db="EMBL/GenBank/DDBJ databases">
        <title>First draft genome of Liparis tanakae, snailfish: a comprehensive survey of snailfish specific genes.</title>
        <authorList>
            <person name="Kim W."/>
            <person name="Song I."/>
            <person name="Jeong J.-H."/>
            <person name="Kim D."/>
            <person name="Kim S."/>
            <person name="Ryu S."/>
            <person name="Song J.Y."/>
            <person name="Lee S.K."/>
        </authorList>
    </citation>
    <scope>NUCLEOTIDE SEQUENCE [LARGE SCALE GENOMIC DNA]</scope>
    <source>
        <tissue evidence="2">Muscle</tissue>
    </source>
</reference>
<feature type="region of interest" description="Disordered" evidence="1">
    <location>
        <begin position="65"/>
        <end position="97"/>
    </location>
</feature>
<feature type="compositionally biased region" description="Polar residues" evidence="1">
    <location>
        <begin position="65"/>
        <end position="77"/>
    </location>
</feature>
<evidence type="ECO:0000256" key="1">
    <source>
        <dbReference type="SAM" id="MobiDB-lite"/>
    </source>
</evidence>
<evidence type="ECO:0000313" key="2">
    <source>
        <dbReference type="EMBL" id="TNN87763.1"/>
    </source>
</evidence>
<dbReference type="Proteomes" id="UP000314294">
    <property type="component" value="Unassembled WGS sequence"/>
</dbReference>
<dbReference type="EMBL" id="SRLO01000009">
    <property type="protein sequence ID" value="TNN87763.1"/>
    <property type="molecule type" value="Genomic_DNA"/>
</dbReference>